<dbReference type="Gene3D" id="3.40.50.1820">
    <property type="entry name" value="alpha/beta hydrolase"/>
    <property type="match status" value="1"/>
</dbReference>
<dbReference type="SUPFAM" id="SSF53474">
    <property type="entry name" value="alpha/beta-Hydrolases"/>
    <property type="match status" value="1"/>
</dbReference>
<dbReference type="EMBL" id="QOPE01000018">
    <property type="protein sequence ID" value="RCL41007.1"/>
    <property type="molecule type" value="Genomic_DNA"/>
</dbReference>
<dbReference type="AlphaFoldDB" id="A0A368BVV7"/>
<dbReference type="InterPro" id="IPR000639">
    <property type="entry name" value="Epox_hydrolase-like"/>
</dbReference>
<dbReference type="InterPro" id="IPR029058">
    <property type="entry name" value="AB_hydrolase_fold"/>
</dbReference>
<dbReference type="PANTHER" id="PTHR43798">
    <property type="entry name" value="MONOACYLGLYCEROL LIPASE"/>
    <property type="match status" value="1"/>
</dbReference>
<dbReference type="GO" id="GO:0016787">
    <property type="term" value="F:hydrolase activity"/>
    <property type="evidence" value="ECO:0007669"/>
    <property type="project" value="UniProtKB-KW"/>
</dbReference>
<gene>
    <name evidence="2" type="ORF">DBW96_02820</name>
</gene>
<evidence type="ECO:0000259" key="1">
    <source>
        <dbReference type="Pfam" id="PF00561"/>
    </source>
</evidence>
<dbReference type="InterPro" id="IPR000073">
    <property type="entry name" value="AB_hydrolase_1"/>
</dbReference>
<dbReference type="Pfam" id="PF00561">
    <property type="entry name" value="Abhydrolase_1"/>
    <property type="match status" value="1"/>
</dbReference>
<evidence type="ECO:0000313" key="2">
    <source>
        <dbReference type="EMBL" id="RCL41007.1"/>
    </source>
</evidence>
<name>A0A368BVV7_9GAMM</name>
<keyword evidence="2" id="KW-0378">Hydrolase</keyword>
<dbReference type="Proteomes" id="UP000253307">
    <property type="component" value="Unassembled WGS sequence"/>
</dbReference>
<comment type="caution">
    <text evidence="2">The sequence shown here is derived from an EMBL/GenBank/DDBJ whole genome shotgun (WGS) entry which is preliminary data.</text>
</comment>
<dbReference type="PRINTS" id="PR00412">
    <property type="entry name" value="EPOXHYDRLASE"/>
</dbReference>
<organism evidence="2 3">
    <name type="scientific">SAR86 cluster bacterium</name>
    <dbReference type="NCBI Taxonomy" id="2030880"/>
    <lineage>
        <taxon>Bacteria</taxon>
        <taxon>Pseudomonadati</taxon>
        <taxon>Pseudomonadota</taxon>
        <taxon>Gammaproteobacteria</taxon>
        <taxon>SAR86 cluster</taxon>
    </lineage>
</organism>
<reference evidence="2 3" key="1">
    <citation type="journal article" date="2018" name="Microbiome">
        <title>Fine metagenomic profile of the Mediterranean stratified and mixed water columns revealed by assembly and recruitment.</title>
        <authorList>
            <person name="Haro-Moreno J.M."/>
            <person name="Lopez-Perez M."/>
            <person name="De La Torre J.R."/>
            <person name="Picazo A."/>
            <person name="Camacho A."/>
            <person name="Rodriguez-Valera F."/>
        </authorList>
    </citation>
    <scope>NUCLEOTIDE SEQUENCE [LARGE SCALE GENOMIC DNA]</scope>
    <source>
        <strain evidence="2">MED-G82</strain>
    </source>
</reference>
<proteinExistence type="predicted"/>
<dbReference type="PRINTS" id="PR00111">
    <property type="entry name" value="ABHYDROLASE"/>
</dbReference>
<protein>
    <submittedName>
        <fullName evidence="2">Alpha/beta fold hydrolase</fullName>
    </submittedName>
</protein>
<sequence>MLPEGSFATLANGFQFHYHDGGQGDVVLFLHGSGTGASGFTNFKKNIDCFQRNGFRTIVPDLPGYGFSDKPEDKIYTMSFFNNLLIELLDHLNITNCSVVGNSLGGALAMGLSLEQPNRFSKLILMAPGGLEDFNAYQEMPGIKKLLGDFLGGEMNQEKIEGLLKLFPYDPSFVTKDIIEDRMEILPLMNQQVLASMDIPNLSEKLKNNQTPVLAFWGSNDLFIPASGINKILDLYTNSQVVTFSNCGHWVMIEKTKEFNQYSLNFLKN</sequence>
<accession>A0A368BVV7</accession>
<evidence type="ECO:0000313" key="3">
    <source>
        <dbReference type="Proteomes" id="UP000253307"/>
    </source>
</evidence>
<dbReference type="InterPro" id="IPR050266">
    <property type="entry name" value="AB_hydrolase_sf"/>
</dbReference>
<feature type="domain" description="AB hydrolase-1" evidence="1">
    <location>
        <begin position="26"/>
        <end position="139"/>
    </location>
</feature>